<dbReference type="EMBL" id="BQKE01000001">
    <property type="protein sequence ID" value="GJM61641.1"/>
    <property type="molecule type" value="Genomic_DNA"/>
</dbReference>
<proteinExistence type="predicted"/>
<accession>A0AAN4VX51</accession>
<reference evidence="1 2" key="1">
    <citation type="submission" date="2021-12" db="EMBL/GenBank/DDBJ databases">
        <title>Genome sequencing of bacteria with rrn-lacking chromosome and rrn-plasmid.</title>
        <authorList>
            <person name="Anda M."/>
            <person name="Iwasaki W."/>
        </authorList>
    </citation>
    <scope>NUCLEOTIDE SEQUENCE [LARGE SCALE GENOMIC DNA]</scope>
    <source>
        <strain evidence="1 2">NBRC 15940</strain>
    </source>
</reference>
<comment type="caution">
    <text evidence="1">The sequence shown here is derived from an EMBL/GenBank/DDBJ whole genome shotgun (WGS) entry which is preliminary data.</text>
</comment>
<gene>
    <name evidence="1" type="ORF">PEDI_21930</name>
</gene>
<keyword evidence="2" id="KW-1185">Reference proteome</keyword>
<organism evidence="1 2">
    <name type="scientific">Persicobacter diffluens</name>
    <dbReference type="NCBI Taxonomy" id="981"/>
    <lineage>
        <taxon>Bacteria</taxon>
        <taxon>Pseudomonadati</taxon>
        <taxon>Bacteroidota</taxon>
        <taxon>Cytophagia</taxon>
        <taxon>Cytophagales</taxon>
        <taxon>Persicobacteraceae</taxon>
        <taxon>Persicobacter</taxon>
    </lineage>
</organism>
<evidence type="ECO:0000313" key="1">
    <source>
        <dbReference type="EMBL" id="GJM61641.1"/>
    </source>
</evidence>
<dbReference type="AlphaFoldDB" id="A0AAN4VX51"/>
<dbReference type="Proteomes" id="UP001310022">
    <property type="component" value="Unassembled WGS sequence"/>
</dbReference>
<name>A0AAN4VX51_9BACT</name>
<protein>
    <submittedName>
        <fullName evidence="1">Uncharacterized protein</fullName>
    </submittedName>
</protein>
<evidence type="ECO:0000313" key="2">
    <source>
        <dbReference type="Proteomes" id="UP001310022"/>
    </source>
</evidence>
<sequence length="31" mass="3419">MMRTSKMLTTDNNTNVGKGNGLKVDAFYVVL</sequence>